<evidence type="ECO:0000313" key="2">
    <source>
        <dbReference type="EMBL" id="SDF59752.1"/>
    </source>
</evidence>
<dbReference type="SUPFAM" id="SSF63829">
    <property type="entry name" value="Calcium-dependent phosphotriesterase"/>
    <property type="match status" value="1"/>
</dbReference>
<dbReference type="Gene3D" id="2.160.20.10">
    <property type="entry name" value="Single-stranded right-handed beta-helix, Pectin lyase-like"/>
    <property type="match status" value="2"/>
</dbReference>
<dbReference type="Pfam" id="PF12708">
    <property type="entry name" value="Pect-lyase_RHGA_epim"/>
    <property type="match status" value="2"/>
</dbReference>
<feature type="domain" description="Rhamnogalacturonase A/B/Epimerase-like pectate lyase" evidence="1">
    <location>
        <begin position="392"/>
        <end position="444"/>
    </location>
</feature>
<dbReference type="InterPro" id="IPR011042">
    <property type="entry name" value="6-blade_b-propeller_TolB-like"/>
</dbReference>
<reference evidence="2 3" key="1">
    <citation type="submission" date="2016-10" db="EMBL/GenBank/DDBJ databases">
        <authorList>
            <person name="Varghese N."/>
            <person name="Submissions S."/>
        </authorList>
    </citation>
    <scope>NUCLEOTIDE SEQUENCE [LARGE SCALE GENOMIC DNA]</scope>
    <source>
        <strain evidence="2 3">S7-754</strain>
    </source>
</reference>
<feature type="domain" description="Rhamnogalacturonase A/B/Epimerase-like pectate lyase" evidence="1">
    <location>
        <begin position="42"/>
        <end position="102"/>
    </location>
</feature>
<accession>A0A1G7MD81</accession>
<keyword evidence="3" id="KW-1185">Reference proteome</keyword>
<dbReference type="PANTHER" id="PTHR47572">
    <property type="entry name" value="LIPOPROTEIN-RELATED"/>
    <property type="match status" value="1"/>
</dbReference>
<dbReference type="InterPro" id="IPR011050">
    <property type="entry name" value="Pectin_lyase_fold/virulence"/>
</dbReference>
<organism evidence="2 3">
    <name type="scientific">Sphingomonas carotinifaciens</name>
    <dbReference type="NCBI Taxonomy" id="1166323"/>
    <lineage>
        <taxon>Bacteria</taxon>
        <taxon>Pseudomonadati</taxon>
        <taxon>Pseudomonadota</taxon>
        <taxon>Alphaproteobacteria</taxon>
        <taxon>Sphingomonadales</taxon>
        <taxon>Sphingomonadaceae</taxon>
        <taxon>Sphingomonas</taxon>
    </lineage>
</organism>
<protein>
    <submittedName>
        <fullName evidence="2">SMP-30/Gluconolaconase/LRE-like region-containing protein</fullName>
    </submittedName>
</protein>
<dbReference type="Proteomes" id="UP000323502">
    <property type="component" value="Unassembled WGS sequence"/>
</dbReference>
<dbReference type="PANTHER" id="PTHR47572:SF4">
    <property type="entry name" value="LACTONASE DRP35"/>
    <property type="match status" value="1"/>
</dbReference>
<dbReference type="SUPFAM" id="SSF51126">
    <property type="entry name" value="Pectin lyase-like"/>
    <property type="match status" value="2"/>
</dbReference>
<dbReference type="InterPro" id="IPR012334">
    <property type="entry name" value="Pectin_lyas_fold"/>
</dbReference>
<evidence type="ECO:0000313" key="3">
    <source>
        <dbReference type="Proteomes" id="UP000323502"/>
    </source>
</evidence>
<gene>
    <name evidence="2" type="ORF">SAMN05216557_104147</name>
</gene>
<dbReference type="InterPro" id="IPR051262">
    <property type="entry name" value="SMP-30/CGR1_Lactonase"/>
</dbReference>
<name>A0A1G7MD81_9SPHN</name>
<dbReference type="AlphaFoldDB" id="A0A1G7MD81"/>
<proteinExistence type="predicted"/>
<dbReference type="Gene3D" id="2.120.10.30">
    <property type="entry name" value="TolB, C-terminal domain"/>
    <property type="match status" value="2"/>
</dbReference>
<sequence>MKRMALGTLAILLASAGAAQAQGVSVLQTAPLDARATTVRGVGDGRADDTATIQQAIDAAADQGGGGIVFLPAGTYRITRTVFLWPGVRLYGTGETRPRIVLGARTPGFQRGLATMIVFAGARRNGEGVRSDDGRSVAGRTRVPFPVQGSVPFDPQIADANPGTFYSGISNIDVSIGANNAAATAIRFHAAQHAFVSHMNFDIGSGLAALYQVGNIGQDLHFRGGRYGILTEKPSPAWPFALIDATFEGQREAAIREHEAGLTMVNVAIRDTPVGIEIDKGYGDWLFGKDVRFENVSRAGVIVSNEGNAYTQIAFENTLAARTPFFARFRDSGRRVAGTGAAYRVASFNYGLAVPGYGRMGEYRTVMEAAAVPALPERRAPALRALPATADWFNVRDGGAKGDDRTDDTTAIQRAIDTHRVVYFPAGRYIVTDTLRLKPDSVLVALHPNLTQIILPDGTPAYQGVGAPKALVETAQGGDAIVSGLGLFTGGINPRATALLWTAGANSLVDDVKFQGGHGTDLGGGKRFIPYNANATGDADPAKRWDAQYPSLWVTKGGGGTFNNIWTPNTYAQAGLYVSDTETPGHVYQMSAEHHGRVEIALNRVANWELLAPQTEEEGGESKDAVALEIRDSRDILIGNLHAYRVTRTFKAQPAAVTLYNAKNIRFRNVHVNAESGLGTCDENGCATFLRANKFPYENAIRDMGAGGEVREREFATFDVGSSPPVGGDGQATASCFDFARSERQETEGSSARCVMVEKVAGGFDAAGGGAATPDGTLYFVDRTQQRIYRWSEGAGLGIERDNTLDPVNLTADASGNLMVLSSAGRNGTVYAFRPGTPETELAVIAPTPLAAGGAAVALPGNWWNNGEFRDQLDPRTMRFTTLAEMFARDVARPLAQGYVSPDGSVVLPAFRTFQQGPADFRGRRFSDALDSYGFVQGRVGTRIHVANASEARTYSAVVGANGALTDLKPFTDRGGESVATDGQGRVFIANGQVFVHGADGKPLGRIDVPERPLQLVFGGADKATLFILTHHSLYRVRP</sequence>
<evidence type="ECO:0000259" key="1">
    <source>
        <dbReference type="Pfam" id="PF12708"/>
    </source>
</evidence>
<dbReference type="EMBL" id="FNBI01000004">
    <property type="protein sequence ID" value="SDF59752.1"/>
    <property type="molecule type" value="Genomic_DNA"/>
</dbReference>
<dbReference type="InterPro" id="IPR024535">
    <property type="entry name" value="RHGA/B-epi-like_pectate_lyase"/>
</dbReference>